<organism evidence="1 2">
    <name type="scientific">Panagrolaimus sp. JU765</name>
    <dbReference type="NCBI Taxonomy" id="591449"/>
    <lineage>
        <taxon>Eukaryota</taxon>
        <taxon>Metazoa</taxon>
        <taxon>Ecdysozoa</taxon>
        <taxon>Nematoda</taxon>
        <taxon>Chromadorea</taxon>
        <taxon>Rhabditida</taxon>
        <taxon>Tylenchina</taxon>
        <taxon>Panagrolaimomorpha</taxon>
        <taxon>Panagrolaimoidea</taxon>
        <taxon>Panagrolaimidae</taxon>
        <taxon>Panagrolaimus</taxon>
    </lineage>
</organism>
<sequence>MSTAEEAAITCINAIIDAALEQAEATLLRLDTDRKTVRISGKFATRAVSPKVDQNSNVLTAVSNSSLAVVSPKQHLSMTRLEPEPEELAAVPERKTTKKKSKKERETSTAAGEAETEAVDVFRFPLKGKDNFLNKTDQVYSDVDEKRVLIVRQLDQGTRADEKELRKNVEYYKKFGSGKQCQQCRRIIVQERDKTEKAEKKPMTPPALSPSAVSPSSSSFSEQTEISQKKATIPTTESKSETKVDTSFSTSRVSSSVVTEPSGTDFSSSYASNIRSKPSCVSAKMNGQAVMFSPETSSTLLTTSGVLTSTNSVASTGSLAINFSTVVVDPKTGQQHPLNFVAKCIHGQPSRVFINGKAFGQIND</sequence>
<evidence type="ECO:0000313" key="1">
    <source>
        <dbReference type="Proteomes" id="UP000887576"/>
    </source>
</evidence>
<evidence type="ECO:0000313" key="2">
    <source>
        <dbReference type="WBParaSite" id="JU765_v2.g14282.t1"/>
    </source>
</evidence>
<dbReference type="Proteomes" id="UP000887576">
    <property type="component" value="Unplaced"/>
</dbReference>
<proteinExistence type="predicted"/>
<reference evidence="2" key="1">
    <citation type="submission" date="2022-11" db="UniProtKB">
        <authorList>
            <consortium name="WormBaseParasite"/>
        </authorList>
    </citation>
    <scope>IDENTIFICATION</scope>
</reference>
<accession>A0AC34Q9P7</accession>
<dbReference type="WBParaSite" id="JU765_v2.g14282.t1">
    <property type="protein sequence ID" value="JU765_v2.g14282.t1"/>
    <property type="gene ID" value="JU765_v2.g14282"/>
</dbReference>
<name>A0AC34Q9P7_9BILA</name>
<protein>
    <submittedName>
        <fullName evidence="2">Uncharacterized protein</fullName>
    </submittedName>
</protein>